<dbReference type="EC" id="3.4.24.-" evidence="12"/>
<dbReference type="InterPro" id="IPR004387">
    <property type="entry name" value="Pept_M50_Zn"/>
</dbReference>
<dbReference type="Pfam" id="PF02163">
    <property type="entry name" value="Peptidase_M50"/>
    <property type="match status" value="1"/>
</dbReference>
<evidence type="ECO:0000256" key="7">
    <source>
        <dbReference type="ARBA" id="ARBA00022989"/>
    </source>
</evidence>
<comment type="subcellular location">
    <subcellularLocation>
        <location evidence="2">Membrane</location>
        <topology evidence="2">Multi-pass membrane protein</topology>
    </subcellularLocation>
</comment>
<keyword evidence="3 12" id="KW-0645">Protease</keyword>
<keyword evidence="9 10" id="KW-0472">Membrane</keyword>
<evidence type="ECO:0000259" key="11">
    <source>
        <dbReference type="PROSITE" id="PS50106"/>
    </source>
</evidence>
<evidence type="ECO:0000256" key="6">
    <source>
        <dbReference type="ARBA" id="ARBA00022833"/>
    </source>
</evidence>
<feature type="transmembrane region" description="Helical" evidence="10">
    <location>
        <begin position="150"/>
        <end position="168"/>
    </location>
</feature>
<accession>A0A645D9K2</accession>
<evidence type="ECO:0000256" key="9">
    <source>
        <dbReference type="ARBA" id="ARBA00023136"/>
    </source>
</evidence>
<dbReference type="SUPFAM" id="SSF50156">
    <property type="entry name" value="PDZ domain-like"/>
    <property type="match status" value="1"/>
</dbReference>
<dbReference type="Gene3D" id="2.30.42.10">
    <property type="match status" value="1"/>
</dbReference>
<feature type="domain" description="PDZ" evidence="11">
    <location>
        <begin position="1"/>
        <end position="52"/>
    </location>
</feature>
<dbReference type="EMBL" id="VSSQ01033644">
    <property type="protein sequence ID" value="MPM85302.1"/>
    <property type="molecule type" value="Genomic_DNA"/>
</dbReference>
<dbReference type="PANTHER" id="PTHR42837">
    <property type="entry name" value="REGULATOR OF SIGMA-E PROTEASE RSEP"/>
    <property type="match status" value="1"/>
</dbReference>
<dbReference type="GO" id="GO:0016020">
    <property type="term" value="C:membrane"/>
    <property type="evidence" value="ECO:0007669"/>
    <property type="project" value="UniProtKB-SubCell"/>
</dbReference>
<evidence type="ECO:0000256" key="8">
    <source>
        <dbReference type="ARBA" id="ARBA00023049"/>
    </source>
</evidence>
<dbReference type="InterPro" id="IPR001478">
    <property type="entry name" value="PDZ"/>
</dbReference>
<keyword evidence="7 10" id="KW-1133">Transmembrane helix</keyword>
<evidence type="ECO:0000256" key="3">
    <source>
        <dbReference type="ARBA" id="ARBA00022670"/>
    </source>
</evidence>
<keyword evidence="6" id="KW-0862">Zinc</keyword>
<feature type="transmembrane region" description="Helical" evidence="10">
    <location>
        <begin position="201"/>
        <end position="219"/>
    </location>
</feature>
<dbReference type="PROSITE" id="PS50106">
    <property type="entry name" value="PDZ"/>
    <property type="match status" value="1"/>
</dbReference>
<feature type="transmembrane region" description="Helical" evidence="10">
    <location>
        <begin position="174"/>
        <end position="189"/>
    </location>
</feature>
<dbReference type="Pfam" id="PF17820">
    <property type="entry name" value="PDZ_6"/>
    <property type="match status" value="1"/>
</dbReference>
<evidence type="ECO:0000256" key="10">
    <source>
        <dbReference type="SAM" id="Phobius"/>
    </source>
</evidence>
<organism evidence="12">
    <name type="scientific">bioreactor metagenome</name>
    <dbReference type="NCBI Taxonomy" id="1076179"/>
    <lineage>
        <taxon>unclassified sequences</taxon>
        <taxon>metagenomes</taxon>
        <taxon>ecological metagenomes</taxon>
    </lineage>
</organism>
<dbReference type="InterPro" id="IPR036034">
    <property type="entry name" value="PDZ_sf"/>
</dbReference>
<dbReference type="InterPro" id="IPR041489">
    <property type="entry name" value="PDZ_6"/>
</dbReference>
<dbReference type="PANTHER" id="PTHR42837:SF2">
    <property type="entry name" value="MEMBRANE METALLOPROTEASE ARASP2, CHLOROPLASTIC-RELATED"/>
    <property type="match status" value="1"/>
</dbReference>
<dbReference type="GO" id="GO:0006508">
    <property type="term" value="P:proteolysis"/>
    <property type="evidence" value="ECO:0007669"/>
    <property type="project" value="UniProtKB-KW"/>
</dbReference>
<keyword evidence="8" id="KW-0482">Metalloprotease</keyword>
<evidence type="ECO:0000313" key="12">
    <source>
        <dbReference type="EMBL" id="MPM85302.1"/>
    </source>
</evidence>
<dbReference type="InterPro" id="IPR008915">
    <property type="entry name" value="Peptidase_M50"/>
</dbReference>
<evidence type="ECO:0000256" key="2">
    <source>
        <dbReference type="ARBA" id="ARBA00004141"/>
    </source>
</evidence>
<protein>
    <submittedName>
        <fullName evidence="12">Regulator of sigma-W protease RasP</fullName>
        <ecNumber evidence="12">3.4.24.-</ecNumber>
    </submittedName>
</protein>
<dbReference type="GO" id="GO:0004222">
    <property type="term" value="F:metalloendopeptidase activity"/>
    <property type="evidence" value="ECO:0007669"/>
    <property type="project" value="InterPro"/>
</dbReference>
<comment type="caution">
    <text evidence="12">The sequence shown here is derived from an EMBL/GenBank/DDBJ whole genome shotgun (WGS) entry which is preliminary data.</text>
</comment>
<evidence type="ECO:0000256" key="5">
    <source>
        <dbReference type="ARBA" id="ARBA00022801"/>
    </source>
</evidence>
<comment type="cofactor">
    <cofactor evidence="1">
        <name>Zn(2+)</name>
        <dbReference type="ChEBI" id="CHEBI:29105"/>
    </cofactor>
</comment>
<keyword evidence="5 12" id="KW-0378">Hydrolase</keyword>
<name>A0A645D9K2_9ZZZZ</name>
<keyword evidence="4 10" id="KW-0812">Transmembrane</keyword>
<proteinExistence type="predicted"/>
<evidence type="ECO:0000256" key="4">
    <source>
        <dbReference type="ARBA" id="ARBA00022692"/>
    </source>
</evidence>
<dbReference type="AlphaFoldDB" id="A0A645D9K2"/>
<evidence type="ECO:0000256" key="1">
    <source>
        <dbReference type="ARBA" id="ARBA00001947"/>
    </source>
</evidence>
<gene>
    <name evidence="12" type="primary">rasP_11</name>
    <name evidence="12" type="ORF">SDC9_132380</name>
</gene>
<sequence length="228" mass="24924">MEGFPYQSEAGLLPGDRIVRIDGEPVYIYSDVALLFSRSNGETMDLVIERDGKRLVRDDFPLRLREFDVNGETQMKYGLYFTVEQAGVAMRLEQSWLNAIDFVRLVRMGLVDLVTGAAGLRELSGPIGIVGTISQVGEESDSAADAARNILYFGALIAVNLAVMNMLPLPALDGGRIFFLVVGGLFAFLTRRRLNPKYEGYVHAAGLVCLLALMAVVAFNDIAKIVTG</sequence>
<reference evidence="12" key="1">
    <citation type="submission" date="2019-08" db="EMBL/GenBank/DDBJ databases">
        <authorList>
            <person name="Kucharzyk K."/>
            <person name="Murdoch R.W."/>
            <person name="Higgins S."/>
            <person name="Loffler F."/>
        </authorList>
    </citation>
    <scope>NUCLEOTIDE SEQUENCE</scope>
</reference>